<reference evidence="2 3" key="1">
    <citation type="submission" date="2018-12" db="EMBL/GenBank/DDBJ databases">
        <title>Characterization and Draft Genome of Vibrio anguillarum J360 Marine Pathogen Isolated from an Outbreak in Lumpfish (Cyclopterus lumpus).</title>
        <authorList>
            <person name="Vasquez J.I."/>
            <person name="Cao T."/>
            <person name="Chakraborty S."/>
            <person name="Gnanagobal H."/>
            <person name="Wescot J."/>
            <person name="Boyce D."/>
            <person name="Santander J."/>
        </authorList>
    </citation>
    <scope>NUCLEOTIDE SEQUENCE [LARGE SCALE GENOMIC DNA]</scope>
    <source>
        <strain evidence="2 3">J360</strain>
    </source>
</reference>
<dbReference type="SMART" id="SM00052">
    <property type="entry name" value="EAL"/>
    <property type="match status" value="1"/>
</dbReference>
<dbReference type="InterPro" id="IPR001633">
    <property type="entry name" value="EAL_dom"/>
</dbReference>
<evidence type="ECO:0000259" key="1">
    <source>
        <dbReference type="PROSITE" id="PS50883"/>
    </source>
</evidence>
<dbReference type="GeneID" id="83858031"/>
<sequence>MLLTNKTQFSKCMSLDSDGQFIAHYQHLVLRSVFQPIFSRDNRIVGVEALVRITANGSTTIRPDCFFHSDTINPIDKLNVERLSRVIHIRNYALSEYRQCQLFLNLLPVAGELFAISDINKALLCDRLKELHIEHNQLVMELIEIDSENESKLQCATQSLAANGFKIAIDDFGTQASTPQRVNLVTPDIIKFDRSLLLKYMQGDCDPLMDGITLAKQNGSNTVVEGIETQAQLEAMQKLDIDMFQGYFLAMPEAIVPAIKMAI</sequence>
<dbReference type="EMBL" id="CP034673">
    <property type="protein sequence ID" value="AZS27062.1"/>
    <property type="molecule type" value="Genomic_DNA"/>
</dbReference>
<evidence type="ECO:0000313" key="3">
    <source>
        <dbReference type="Proteomes" id="UP000256923"/>
    </source>
</evidence>
<name>A0A241P9P8_VIBAN</name>
<proteinExistence type="predicted"/>
<dbReference type="InterPro" id="IPR050706">
    <property type="entry name" value="Cyclic-di-GMP_PDE-like"/>
</dbReference>
<dbReference type="SUPFAM" id="SSF141868">
    <property type="entry name" value="EAL domain-like"/>
    <property type="match status" value="1"/>
</dbReference>
<dbReference type="OMA" id="HEKILWE"/>
<dbReference type="InterPro" id="IPR035919">
    <property type="entry name" value="EAL_sf"/>
</dbReference>
<dbReference type="AlphaFoldDB" id="A0A241P9P8"/>
<dbReference type="Proteomes" id="UP000256923">
    <property type="component" value="Chromosome 2"/>
</dbReference>
<dbReference type="GO" id="GO:0071111">
    <property type="term" value="F:cyclic-guanylate-specific phosphodiesterase activity"/>
    <property type="evidence" value="ECO:0007669"/>
    <property type="project" value="InterPro"/>
</dbReference>
<protein>
    <submittedName>
        <fullName evidence="2">EAL domain-containing protein</fullName>
    </submittedName>
</protein>
<dbReference type="PANTHER" id="PTHR33121">
    <property type="entry name" value="CYCLIC DI-GMP PHOSPHODIESTERASE PDEF"/>
    <property type="match status" value="1"/>
</dbReference>
<dbReference type="PROSITE" id="PS50883">
    <property type="entry name" value="EAL"/>
    <property type="match status" value="1"/>
</dbReference>
<dbReference type="Gene3D" id="3.20.20.450">
    <property type="entry name" value="EAL domain"/>
    <property type="match status" value="1"/>
</dbReference>
<accession>A0A241P9P8</accession>
<feature type="domain" description="EAL" evidence="1">
    <location>
        <begin position="12"/>
        <end position="263"/>
    </location>
</feature>
<evidence type="ECO:0000313" key="2">
    <source>
        <dbReference type="EMBL" id="AZS27062.1"/>
    </source>
</evidence>
<dbReference type="Pfam" id="PF00563">
    <property type="entry name" value="EAL"/>
    <property type="match status" value="1"/>
</dbReference>
<dbReference type="CDD" id="cd01948">
    <property type="entry name" value="EAL"/>
    <property type="match status" value="1"/>
</dbReference>
<dbReference type="PANTHER" id="PTHR33121:SF76">
    <property type="entry name" value="SIGNALING PROTEIN"/>
    <property type="match status" value="1"/>
</dbReference>
<dbReference type="RefSeq" id="WP_013867855.1">
    <property type="nucleotide sequence ID" value="NZ_AJYT02000190.1"/>
</dbReference>
<dbReference type="KEGG" id="vau:VANGNB10_cII0566"/>
<gene>
    <name evidence="2" type="ORF">DYL72_19310</name>
</gene>
<organism evidence="2 3">
    <name type="scientific">Vibrio anguillarum</name>
    <name type="common">Listonella anguillarum</name>
    <dbReference type="NCBI Taxonomy" id="55601"/>
    <lineage>
        <taxon>Bacteria</taxon>
        <taxon>Pseudomonadati</taxon>
        <taxon>Pseudomonadota</taxon>
        <taxon>Gammaproteobacteria</taxon>
        <taxon>Vibrionales</taxon>
        <taxon>Vibrionaceae</taxon>
        <taxon>Vibrio</taxon>
    </lineage>
</organism>